<accession>M3ABL2</accession>
<dbReference type="Proteomes" id="UP000011744">
    <property type="component" value="Unassembled WGS sequence"/>
</dbReference>
<dbReference type="PATRIC" id="fig|1244869.3.peg.2186"/>
<dbReference type="RefSeq" id="WP_008617276.1">
    <property type="nucleotide sequence ID" value="NZ_AONQ01000025.1"/>
</dbReference>
<feature type="compositionally biased region" description="Low complexity" evidence="1">
    <location>
        <begin position="195"/>
        <end position="228"/>
    </location>
</feature>
<organism evidence="2 3">
    <name type="scientific">Paramagnetospirillum caucaseum</name>
    <dbReference type="NCBI Taxonomy" id="1244869"/>
    <lineage>
        <taxon>Bacteria</taxon>
        <taxon>Pseudomonadati</taxon>
        <taxon>Pseudomonadota</taxon>
        <taxon>Alphaproteobacteria</taxon>
        <taxon>Rhodospirillales</taxon>
        <taxon>Magnetospirillaceae</taxon>
        <taxon>Paramagnetospirillum</taxon>
    </lineage>
</organism>
<feature type="compositionally biased region" description="Low complexity" evidence="1">
    <location>
        <begin position="237"/>
        <end position="249"/>
    </location>
</feature>
<name>M3ABL2_9PROT</name>
<feature type="compositionally biased region" description="Basic and acidic residues" evidence="1">
    <location>
        <begin position="176"/>
        <end position="186"/>
    </location>
</feature>
<evidence type="ECO:0000313" key="3">
    <source>
        <dbReference type="Proteomes" id="UP000011744"/>
    </source>
</evidence>
<dbReference type="EMBL" id="AONQ01000025">
    <property type="protein sequence ID" value="EME69894.1"/>
    <property type="molecule type" value="Genomic_DNA"/>
</dbReference>
<evidence type="ECO:0000256" key="1">
    <source>
        <dbReference type="SAM" id="MobiDB-lite"/>
    </source>
</evidence>
<comment type="caution">
    <text evidence="2">The sequence shown here is derived from an EMBL/GenBank/DDBJ whole genome shotgun (WGS) entry which is preliminary data.</text>
</comment>
<sequence>MSYDFNDAQPQMMPQGEVIPDGTFAKIRMTIRPGGTNGSAPMDAGLLKASADSDAKMLDCEFTVVEGRFVRRKFWQNFTVSGGKLDDKGQSKGWNISKASFRAMVDSALGLNPKDMSEAAKAKRVIQGLKQLDGIVFVARIMVEPPSDPKFRARNKLANVVLPGEPQFDAVMRGEEVEPDPVDAKPQKSASGTVAQNAPAWAADAAPAPSSSAGAQQQGGASWTQQPPAAAPPQASPQPAANGPAWLNG</sequence>
<dbReference type="OrthoDB" id="7837554at2"/>
<dbReference type="eggNOG" id="ENOG502Z819">
    <property type="taxonomic scope" value="Bacteria"/>
</dbReference>
<dbReference type="AlphaFoldDB" id="M3ABL2"/>
<dbReference type="STRING" id="1244869.H261_10834"/>
<feature type="region of interest" description="Disordered" evidence="1">
    <location>
        <begin position="176"/>
        <end position="249"/>
    </location>
</feature>
<protein>
    <submittedName>
        <fullName evidence="2">Uncharacterized protein</fullName>
    </submittedName>
</protein>
<evidence type="ECO:0000313" key="2">
    <source>
        <dbReference type="EMBL" id="EME69894.1"/>
    </source>
</evidence>
<proteinExistence type="predicted"/>
<keyword evidence="3" id="KW-1185">Reference proteome</keyword>
<gene>
    <name evidence="2" type="ORF">H261_10834</name>
</gene>
<reference evidence="2 3" key="1">
    <citation type="journal article" date="2014" name="Genome Announc.">
        <title>Draft Genome Sequence of Magnetospirillum sp. Strain SO-1, a Freshwater Magnetotactic Bacterium Isolated from the Ol'khovka River, Russia.</title>
        <authorList>
            <person name="Grouzdev D.S."/>
            <person name="Dziuba M.V."/>
            <person name="Sukhacheva M.S."/>
            <person name="Mardanov A.V."/>
            <person name="Beletskiy A.V."/>
            <person name="Kuznetsov B.B."/>
            <person name="Skryabin K.G."/>
        </authorList>
    </citation>
    <scope>NUCLEOTIDE SEQUENCE [LARGE SCALE GENOMIC DNA]</scope>
    <source>
        <strain evidence="2 3">SO-1</strain>
    </source>
</reference>